<dbReference type="PROSITE" id="PS50011">
    <property type="entry name" value="PROTEIN_KINASE_DOM"/>
    <property type="match status" value="1"/>
</dbReference>
<keyword evidence="4" id="KW-0067">ATP-binding</keyword>
<name>A0A1F8CS04_9BACT</name>
<organism evidence="7 8">
    <name type="scientific">Candidatus Woesebacteria bacterium RIFOXYB1_FULL_38_16</name>
    <dbReference type="NCBI Taxonomy" id="1802538"/>
    <lineage>
        <taxon>Bacteria</taxon>
        <taxon>Candidatus Woeseibacteriota</taxon>
    </lineage>
</organism>
<dbReference type="PANTHER" id="PTHR43289">
    <property type="entry name" value="MITOGEN-ACTIVATED PROTEIN KINASE KINASE KINASE 20-RELATED"/>
    <property type="match status" value="1"/>
</dbReference>
<dbReference type="PROSITE" id="PS00108">
    <property type="entry name" value="PROTEIN_KINASE_ST"/>
    <property type="match status" value="1"/>
</dbReference>
<evidence type="ECO:0000256" key="3">
    <source>
        <dbReference type="ARBA" id="ARBA00022777"/>
    </source>
</evidence>
<reference evidence="7 8" key="1">
    <citation type="journal article" date="2016" name="Nat. Commun.">
        <title>Thousands of microbial genomes shed light on interconnected biogeochemical processes in an aquifer system.</title>
        <authorList>
            <person name="Anantharaman K."/>
            <person name="Brown C.T."/>
            <person name="Hug L.A."/>
            <person name="Sharon I."/>
            <person name="Castelle C.J."/>
            <person name="Probst A.J."/>
            <person name="Thomas B.C."/>
            <person name="Singh A."/>
            <person name="Wilkins M.J."/>
            <person name="Karaoz U."/>
            <person name="Brodie E.L."/>
            <person name="Williams K.H."/>
            <person name="Hubbard S.S."/>
            <person name="Banfield J.F."/>
        </authorList>
    </citation>
    <scope>NUCLEOTIDE SEQUENCE [LARGE SCALE GENOMIC DNA]</scope>
</reference>
<evidence type="ECO:0000256" key="4">
    <source>
        <dbReference type="ARBA" id="ARBA00022840"/>
    </source>
</evidence>
<proteinExistence type="predicted"/>
<evidence type="ECO:0000313" key="7">
    <source>
        <dbReference type="EMBL" id="OGM79123.1"/>
    </source>
</evidence>
<dbReference type="SUPFAM" id="SSF56112">
    <property type="entry name" value="Protein kinase-like (PK-like)"/>
    <property type="match status" value="1"/>
</dbReference>
<feature type="compositionally biased region" description="Polar residues" evidence="5">
    <location>
        <begin position="52"/>
        <end position="62"/>
    </location>
</feature>
<evidence type="ECO:0000256" key="1">
    <source>
        <dbReference type="ARBA" id="ARBA00022679"/>
    </source>
</evidence>
<dbReference type="EMBL" id="MGHY01000019">
    <property type="protein sequence ID" value="OGM79123.1"/>
    <property type="molecule type" value="Genomic_DNA"/>
</dbReference>
<dbReference type="InterPro" id="IPR008271">
    <property type="entry name" value="Ser/Thr_kinase_AS"/>
</dbReference>
<dbReference type="STRING" id="1802538.A2382_02710"/>
<dbReference type="GO" id="GO:0004674">
    <property type="term" value="F:protein serine/threonine kinase activity"/>
    <property type="evidence" value="ECO:0007669"/>
    <property type="project" value="TreeGrafter"/>
</dbReference>
<comment type="caution">
    <text evidence="7">The sequence shown here is derived from an EMBL/GenBank/DDBJ whole genome shotgun (WGS) entry which is preliminary data.</text>
</comment>
<dbReference type="Gene3D" id="1.10.510.10">
    <property type="entry name" value="Transferase(Phosphotransferase) domain 1"/>
    <property type="match status" value="1"/>
</dbReference>
<gene>
    <name evidence="7" type="ORF">A2382_02710</name>
</gene>
<dbReference type="AlphaFoldDB" id="A0A1F8CS04"/>
<keyword evidence="2" id="KW-0547">Nucleotide-binding</keyword>
<dbReference type="GO" id="GO:0005524">
    <property type="term" value="F:ATP binding"/>
    <property type="evidence" value="ECO:0007669"/>
    <property type="project" value="UniProtKB-KW"/>
</dbReference>
<dbReference type="SMART" id="SM00220">
    <property type="entry name" value="S_TKc"/>
    <property type="match status" value="1"/>
</dbReference>
<dbReference type="PANTHER" id="PTHR43289:SF6">
    <property type="entry name" value="SERINE_THREONINE-PROTEIN KINASE NEKL-3"/>
    <property type="match status" value="1"/>
</dbReference>
<accession>A0A1F8CS04</accession>
<dbReference type="InterPro" id="IPR011009">
    <property type="entry name" value="Kinase-like_dom_sf"/>
</dbReference>
<keyword evidence="3" id="KW-0418">Kinase</keyword>
<dbReference type="Gene3D" id="3.30.200.20">
    <property type="entry name" value="Phosphorylase Kinase, domain 1"/>
    <property type="match status" value="1"/>
</dbReference>
<evidence type="ECO:0000313" key="8">
    <source>
        <dbReference type="Proteomes" id="UP000178999"/>
    </source>
</evidence>
<feature type="region of interest" description="Disordered" evidence="5">
    <location>
        <begin position="26"/>
        <end position="65"/>
    </location>
</feature>
<feature type="domain" description="Protein kinase" evidence="6">
    <location>
        <begin position="154"/>
        <end position="410"/>
    </location>
</feature>
<dbReference type="Proteomes" id="UP000178999">
    <property type="component" value="Unassembled WGS sequence"/>
</dbReference>
<sequence length="427" mass="47915">MSDQEINEDEIYTLYGSAGETHHAIKATHSQEAPARKGKSRNFTDRERVGVSSDQTFSPHRSSIQKREQPLQEAIFFTAAPVSRQELKIPAIIGLFAEPGKIIKNNNDTTLLLDSEAAQTPIPDTGKPGDKRRSAAFLRSIQNLNSAQENRYQLNLDHPIARGTSGVVYPCYDQVTGKELVAKVARPFYPTHTETASVHRPDLVAEARRIANLSHPGLPRVVDLVLSQVAYDQQGVELAPVVMFEKIEGQSLSHLLETNALNDEERLNLVNQLVDVVSYLHSQGIVHRDIKPDNIIVTKDGQLKLIDFGIYGEEEEKYTIPAGTPRYAAPEQIKENGRVKKSMDTYAVAAVTYELITNMFWHSQYDSETQAKMIRSNVPEPLQGFFHAALEKNPGKRKYSQGLFSRRRNLANIDDFKQTLSELLNQQ</sequence>
<keyword evidence="1" id="KW-0808">Transferase</keyword>
<dbReference type="CDD" id="cd14014">
    <property type="entry name" value="STKc_PknB_like"/>
    <property type="match status" value="1"/>
</dbReference>
<protein>
    <recommendedName>
        <fullName evidence="6">Protein kinase domain-containing protein</fullName>
    </recommendedName>
</protein>
<evidence type="ECO:0000256" key="2">
    <source>
        <dbReference type="ARBA" id="ARBA00022741"/>
    </source>
</evidence>
<evidence type="ECO:0000256" key="5">
    <source>
        <dbReference type="SAM" id="MobiDB-lite"/>
    </source>
</evidence>
<dbReference type="Pfam" id="PF00069">
    <property type="entry name" value="Pkinase"/>
    <property type="match status" value="1"/>
</dbReference>
<dbReference type="InterPro" id="IPR000719">
    <property type="entry name" value="Prot_kinase_dom"/>
</dbReference>
<evidence type="ECO:0000259" key="6">
    <source>
        <dbReference type="PROSITE" id="PS50011"/>
    </source>
</evidence>